<gene>
    <name evidence="1" type="ORF">METZ01_LOCUS255352</name>
</gene>
<name>A0A382ISG5_9ZZZZ</name>
<protein>
    <submittedName>
        <fullName evidence="1">Uncharacterized protein</fullName>
    </submittedName>
</protein>
<dbReference type="AlphaFoldDB" id="A0A382ISG5"/>
<proteinExistence type="predicted"/>
<dbReference type="EMBL" id="UINC01069264">
    <property type="protein sequence ID" value="SVC02498.1"/>
    <property type="molecule type" value="Genomic_DNA"/>
</dbReference>
<feature type="non-terminal residue" evidence="1">
    <location>
        <position position="128"/>
    </location>
</feature>
<reference evidence="1" key="1">
    <citation type="submission" date="2018-05" db="EMBL/GenBank/DDBJ databases">
        <authorList>
            <person name="Lanie J.A."/>
            <person name="Ng W.-L."/>
            <person name="Kazmierczak K.M."/>
            <person name="Andrzejewski T.M."/>
            <person name="Davidsen T.M."/>
            <person name="Wayne K.J."/>
            <person name="Tettelin H."/>
            <person name="Glass J.I."/>
            <person name="Rusch D."/>
            <person name="Podicherti R."/>
            <person name="Tsui H.-C.T."/>
            <person name="Winkler M.E."/>
        </authorList>
    </citation>
    <scope>NUCLEOTIDE SEQUENCE</scope>
</reference>
<sequence length="128" mass="14258">MEPNTEDLWSVSVDQILQTNGYARDVSIDNDVVFVAAGEAGAQIWDINNSNNPSLLHSLSLDDIGAGKEISQLHYSPIHNLLHLLEYNERPYVFLVNDSSYNIESSHGQYGAEDTRDFVIIDSLATFT</sequence>
<organism evidence="1">
    <name type="scientific">marine metagenome</name>
    <dbReference type="NCBI Taxonomy" id="408172"/>
    <lineage>
        <taxon>unclassified sequences</taxon>
        <taxon>metagenomes</taxon>
        <taxon>ecological metagenomes</taxon>
    </lineage>
</organism>
<accession>A0A382ISG5</accession>
<evidence type="ECO:0000313" key="1">
    <source>
        <dbReference type="EMBL" id="SVC02498.1"/>
    </source>
</evidence>